<dbReference type="Proteomes" id="UP001597474">
    <property type="component" value="Unassembled WGS sequence"/>
</dbReference>
<sequence>MRDDDLDFNGNAPGAFNGFDAGDPFDDAGRDEEDDFEDFDGREYDEDADLYLDESDRGSAQKRRYTTRRHALRKDNPRIRRRVRRSADRSARRRQAALAARQAAGRQAPRIAAAANRLLQRRIADTRMRRAVARLLASRFVTRAAQLAASRAGSAVTARQIIRLPVLSILSAAAVEVARKTGRIDEEQARSLAQRIFDALSIADMAIQIGSGMAREEVEDEDLWEDFEGEEPFDGAAADLFFESEDDEGDDEDFAGDLSAGGLDASGRGRQIAAARALRDAARQLLRAERRLSGRG</sequence>
<protein>
    <submittedName>
        <fullName evidence="2">Uncharacterized protein</fullName>
    </submittedName>
</protein>
<evidence type="ECO:0000313" key="2">
    <source>
        <dbReference type="EMBL" id="MFD2740292.1"/>
    </source>
</evidence>
<feature type="region of interest" description="Disordered" evidence="1">
    <location>
        <begin position="246"/>
        <end position="265"/>
    </location>
</feature>
<proteinExistence type="predicted"/>
<evidence type="ECO:0000256" key="1">
    <source>
        <dbReference type="SAM" id="MobiDB-lite"/>
    </source>
</evidence>
<organism evidence="2 3">
    <name type="scientific">Sulfitobacter aestuarii</name>
    <dbReference type="NCBI Taxonomy" id="2161676"/>
    <lineage>
        <taxon>Bacteria</taxon>
        <taxon>Pseudomonadati</taxon>
        <taxon>Pseudomonadota</taxon>
        <taxon>Alphaproteobacteria</taxon>
        <taxon>Rhodobacterales</taxon>
        <taxon>Roseobacteraceae</taxon>
        <taxon>Sulfitobacter</taxon>
    </lineage>
</organism>
<name>A0ABW5U6D4_9RHOB</name>
<feature type="region of interest" description="Disordered" evidence="1">
    <location>
        <begin position="1"/>
        <end position="102"/>
    </location>
</feature>
<accession>A0ABW5U6D4</accession>
<gene>
    <name evidence="2" type="ORF">ACFSUD_11960</name>
</gene>
<dbReference type="EMBL" id="JBHUMP010000009">
    <property type="protein sequence ID" value="MFD2740292.1"/>
    <property type="molecule type" value="Genomic_DNA"/>
</dbReference>
<feature type="compositionally biased region" description="Acidic residues" evidence="1">
    <location>
        <begin position="23"/>
        <end position="53"/>
    </location>
</feature>
<keyword evidence="3" id="KW-1185">Reference proteome</keyword>
<comment type="caution">
    <text evidence="2">The sequence shown here is derived from an EMBL/GenBank/DDBJ whole genome shotgun (WGS) entry which is preliminary data.</text>
</comment>
<evidence type="ECO:0000313" key="3">
    <source>
        <dbReference type="Proteomes" id="UP001597474"/>
    </source>
</evidence>
<feature type="compositionally biased region" description="Basic residues" evidence="1">
    <location>
        <begin position="60"/>
        <end position="72"/>
    </location>
</feature>
<dbReference type="RefSeq" id="WP_386374698.1">
    <property type="nucleotide sequence ID" value="NZ_JBHUMP010000009.1"/>
</dbReference>
<feature type="compositionally biased region" description="Acidic residues" evidence="1">
    <location>
        <begin position="246"/>
        <end position="255"/>
    </location>
</feature>
<reference evidence="3" key="1">
    <citation type="journal article" date="2019" name="Int. J. Syst. Evol. Microbiol.">
        <title>The Global Catalogue of Microorganisms (GCM) 10K type strain sequencing project: providing services to taxonomists for standard genome sequencing and annotation.</title>
        <authorList>
            <consortium name="The Broad Institute Genomics Platform"/>
            <consortium name="The Broad Institute Genome Sequencing Center for Infectious Disease"/>
            <person name="Wu L."/>
            <person name="Ma J."/>
        </authorList>
    </citation>
    <scope>NUCLEOTIDE SEQUENCE [LARGE SCALE GENOMIC DNA]</scope>
    <source>
        <strain evidence="3">TISTR 2562</strain>
    </source>
</reference>